<evidence type="ECO:0000256" key="1">
    <source>
        <dbReference type="ARBA" id="ARBA00004162"/>
    </source>
</evidence>
<dbReference type="Gene3D" id="2.60.40.790">
    <property type="match status" value="1"/>
</dbReference>
<dbReference type="OrthoDB" id="1431247at2759"/>
<reference evidence="8 9" key="1">
    <citation type="journal article" date="2014" name="PLoS ONE">
        <title>Global Analysis of Gene Expression Profiles in Physic Nut (Jatropha curcas L.) Seedlings Exposed to Salt Stress.</title>
        <authorList>
            <person name="Zhang L."/>
            <person name="Zhang C."/>
            <person name="Wu P."/>
            <person name="Chen Y."/>
            <person name="Li M."/>
            <person name="Jiang H."/>
            <person name="Wu G."/>
        </authorList>
    </citation>
    <scope>NUCLEOTIDE SEQUENCE [LARGE SCALE GENOMIC DNA]</scope>
    <source>
        <strain evidence="9">cv. GZQX0401</strain>
        <tissue evidence="8">Young leaves</tissue>
    </source>
</reference>
<evidence type="ECO:0000256" key="4">
    <source>
        <dbReference type="PROSITE-ProRule" id="PRU00285"/>
    </source>
</evidence>
<accession>A0A067KTY1</accession>
<feature type="transmembrane region" description="Helical" evidence="6">
    <location>
        <begin position="138"/>
        <end position="160"/>
    </location>
</feature>
<dbReference type="PROSITE" id="PS01031">
    <property type="entry name" value="SHSP"/>
    <property type="match status" value="1"/>
</dbReference>
<feature type="domain" description="SHSP" evidence="7">
    <location>
        <begin position="8"/>
        <end position="118"/>
    </location>
</feature>
<dbReference type="AlphaFoldDB" id="A0A067KTY1"/>
<evidence type="ECO:0000313" key="8">
    <source>
        <dbReference type="EMBL" id="KDP39676.1"/>
    </source>
</evidence>
<dbReference type="SUPFAM" id="SSF49764">
    <property type="entry name" value="HSP20-like chaperones"/>
    <property type="match status" value="1"/>
</dbReference>
<evidence type="ECO:0000259" key="7">
    <source>
        <dbReference type="PROSITE" id="PS01031"/>
    </source>
</evidence>
<dbReference type="GO" id="GO:0034605">
    <property type="term" value="P:cellular response to heat"/>
    <property type="evidence" value="ECO:0007669"/>
    <property type="project" value="TreeGrafter"/>
</dbReference>
<evidence type="ECO:0000313" key="9">
    <source>
        <dbReference type="Proteomes" id="UP000027138"/>
    </source>
</evidence>
<comment type="similarity">
    <text evidence="4 5">Belongs to the small heat shock protein (HSP20) family.</text>
</comment>
<keyword evidence="3" id="KW-0611">Plant defense</keyword>
<dbReference type="InterPro" id="IPR008978">
    <property type="entry name" value="HSP20-like_chaperone"/>
</dbReference>
<dbReference type="GO" id="GO:0005886">
    <property type="term" value="C:plasma membrane"/>
    <property type="evidence" value="ECO:0007669"/>
    <property type="project" value="UniProtKB-SubCell"/>
</dbReference>
<comment type="subcellular location">
    <subcellularLocation>
        <location evidence="1">Cell membrane</location>
        <topology evidence="1">Single-pass membrane protein</topology>
    </subcellularLocation>
</comment>
<proteinExistence type="inferred from homology"/>
<evidence type="ECO:0000256" key="5">
    <source>
        <dbReference type="RuleBase" id="RU003616"/>
    </source>
</evidence>
<keyword evidence="2" id="KW-1003">Cell membrane</keyword>
<evidence type="ECO:0000256" key="2">
    <source>
        <dbReference type="ARBA" id="ARBA00022475"/>
    </source>
</evidence>
<dbReference type="EMBL" id="KK914347">
    <property type="protein sequence ID" value="KDP39676.1"/>
    <property type="molecule type" value="Genomic_DNA"/>
</dbReference>
<evidence type="ECO:0000256" key="6">
    <source>
        <dbReference type="SAM" id="Phobius"/>
    </source>
</evidence>
<keyword evidence="9" id="KW-1185">Reference proteome</keyword>
<dbReference type="GO" id="GO:0006952">
    <property type="term" value="P:defense response"/>
    <property type="evidence" value="ECO:0007669"/>
    <property type="project" value="UniProtKB-KW"/>
</dbReference>
<dbReference type="PANTHER" id="PTHR43670:SF118">
    <property type="entry name" value="HSP20_ALPHA CRYSTALLIN FAMILY PROTEIN"/>
    <property type="match status" value="1"/>
</dbReference>
<keyword evidence="6" id="KW-1133">Transmembrane helix</keyword>
<gene>
    <name evidence="8" type="ORF">JCGZ_02696</name>
</gene>
<dbReference type="STRING" id="180498.A0A067KTY1"/>
<name>A0A067KTY1_JATCU</name>
<sequence>METRPKPTINYEDFEPLCKWKREEERDLLEVYLQDFKKENIRVRINRSGILSIEGECLLNNDIHHRFKKEIKVSKQCKINEIRAKFSRKGILYVTFPKKMLSTFKILSSSENGSISTSLPSNCLLGGTETSSFKLNDLAVQVGAVALIAVAFGVFGYKYFSHLR</sequence>
<keyword evidence="6" id="KW-0812">Transmembrane</keyword>
<dbReference type="PANTHER" id="PTHR43670">
    <property type="entry name" value="HEAT SHOCK PROTEIN 26"/>
    <property type="match status" value="1"/>
</dbReference>
<evidence type="ECO:0000256" key="3">
    <source>
        <dbReference type="ARBA" id="ARBA00022821"/>
    </source>
</evidence>
<dbReference type="CDD" id="cd06464">
    <property type="entry name" value="ACD_sHsps-like"/>
    <property type="match status" value="1"/>
</dbReference>
<organism evidence="8 9">
    <name type="scientific">Jatropha curcas</name>
    <name type="common">Barbados nut</name>
    <dbReference type="NCBI Taxonomy" id="180498"/>
    <lineage>
        <taxon>Eukaryota</taxon>
        <taxon>Viridiplantae</taxon>
        <taxon>Streptophyta</taxon>
        <taxon>Embryophyta</taxon>
        <taxon>Tracheophyta</taxon>
        <taxon>Spermatophyta</taxon>
        <taxon>Magnoliopsida</taxon>
        <taxon>eudicotyledons</taxon>
        <taxon>Gunneridae</taxon>
        <taxon>Pentapetalae</taxon>
        <taxon>rosids</taxon>
        <taxon>fabids</taxon>
        <taxon>Malpighiales</taxon>
        <taxon>Euphorbiaceae</taxon>
        <taxon>Crotonoideae</taxon>
        <taxon>Jatropheae</taxon>
        <taxon>Jatropha</taxon>
    </lineage>
</organism>
<keyword evidence="6" id="KW-0472">Membrane</keyword>
<dbReference type="Proteomes" id="UP000027138">
    <property type="component" value="Unassembled WGS sequence"/>
</dbReference>
<dbReference type="Pfam" id="PF00011">
    <property type="entry name" value="HSP20"/>
    <property type="match status" value="1"/>
</dbReference>
<dbReference type="InterPro" id="IPR002068">
    <property type="entry name" value="A-crystallin/Hsp20_dom"/>
</dbReference>
<protein>
    <recommendedName>
        <fullName evidence="7">SHSP domain-containing protein</fullName>
    </recommendedName>
</protein>